<dbReference type="SUPFAM" id="SSF53448">
    <property type="entry name" value="Nucleotide-diphospho-sugar transferases"/>
    <property type="match status" value="1"/>
</dbReference>
<dbReference type="Gene3D" id="3.90.550.10">
    <property type="entry name" value="Spore Coat Polysaccharide Biosynthesis Protein SpsA, Chain A"/>
    <property type="match status" value="1"/>
</dbReference>
<comment type="caution">
    <text evidence="1">The sequence shown here is derived from an EMBL/GenBank/DDBJ whole genome shotgun (WGS) entry which is preliminary data.</text>
</comment>
<organism evidence="1 2">
    <name type="scientific">Clonorchis sinensis</name>
    <name type="common">Chinese liver fluke</name>
    <dbReference type="NCBI Taxonomy" id="79923"/>
    <lineage>
        <taxon>Eukaryota</taxon>
        <taxon>Metazoa</taxon>
        <taxon>Spiralia</taxon>
        <taxon>Lophotrochozoa</taxon>
        <taxon>Platyhelminthes</taxon>
        <taxon>Trematoda</taxon>
        <taxon>Digenea</taxon>
        <taxon>Opisthorchiida</taxon>
        <taxon>Opisthorchiata</taxon>
        <taxon>Opisthorchiidae</taxon>
        <taxon>Clonorchis</taxon>
    </lineage>
</organism>
<gene>
    <name evidence="1" type="ORF">CSKR_113081</name>
</gene>
<dbReference type="GO" id="GO:0006011">
    <property type="term" value="P:UDP-alpha-D-glucose metabolic process"/>
    <property type="evidence" value="ECO:0007669"/>
    <property type="project" value="UniProtKB-UniRule"/>
</dbReference>
<evidence type="ECO:0000313" key="1">
    <source>
        <dbReference type="EMBL" id="KAG5447730.1"/>
    </source>
</evidence>
<keyword evidence="1" id="KW-0548">Nucleotidyltransferase</keyword>
<proteinExistence type="predicted"/>
<dbReference type="STRING" id="79923.G7Y6I1"/>
<dbReference type="Gene3D" id="2.160.10.10">
    <property type="entry name" value="Hexapeptide repeat proteins"/>
    <property type="match status" value="1"/>
</dbReference>
<dbReference type="GO" id="GO:0003983">
    <property type="term" value="F:UTP:glucose-1-phosphate uridylyltransferase activity"/>
    <property type="evidence" value="ECO:0007669"/>
    <property type="project" value="UniProtKB-EC"/>
</dbReference>
<keyword evidence="1" id="KW-0808">Transferase</keyword>
<dbReference type="InterPro" id="IPR016267">
    <property type="entry name" value="UDPGP_trans"/>
</dbReference>
<dbReference type="InterPro" id="IPR029044">
    <property type="entry name" value="Nucleotide-diphossugar_trans"/>
</dbReference>
<dbReference type="OrthoDB" id="932129at2759"/>
<accession>A0A8T1MF16</accession>
<protein>
    <submittedName>
        <fullName evidence="1">UTP--glucose-1-phosphate uridylyltransferase</fullName>
    </submittedName>
</protein>
<reference evidence="1 2" key="1">
    <citation type="journal article" date="2018" name="Biotechnol. Adv.">
        <title>Improved genomic resources and new bioinformatic workflow for the carcinogenic parasite Clonorchis sinensis: Biotechnological implications.</title>
        <authorList>
            <person name="Wang D."/>
            <person name="Korhonen P.K."/>
            <person name="Gasser R.B."/>
            <person name="Young N.D."/>
        </authorList>
    </citation>
    <scope>NUCLEOTIDE SEQUENCE [LARGE SCALE GENOMIC DNA]</scope>
    <source>
        <strain evidence="1">Cs-k2</strain>
    </source>
</reference>
<dbReference type="EMBL" id="NIRI02000042">
    <property type="protein sequence ID" value="KAG5447730.1"/>
    <property type="molecule type" value="Genomic_DNA"/>
</dbReference>
<dbReference type="PANTHER" id="PTHR43511">
    <property type="match status" value="1"/>
</dbReference>
<dbReference type="UniPathway" id="UPA00164"/>
<dbReference type="InterPro" id="IPR002618">
    <property type="entry name" value="UDPGP_fam"/>
</dbReference>
<dbReference type="CDD" id="cd00897">
    <property type="entry name" value="UGPase_euk"/>
    <property type="match status" value="1"/>
</dbReference>
<reference evidence="1 2" key="2">
    <citation type="journal article" date="2021" name="Genomics">
        <title>High-quality reference genome for Clonorchis sinensis.</title>
        <authorList>
            <person name="Young N.D."/>
            <person name="Stroehlein A.J."/>
            <person name="Kinkar L."/>
            <person name="Wang T."/>
            <person name="Sohn W.M."/>
            <person name="Chang B.C.H."/>
            <person name="Kaur P."/>
            <person name="Weisz D."/>
            <person name="Dudchenko O."/>
            <person name="Aiden E.L."/>
            <person name="Korhonen P.K."/>
            <person name="Gasser R.B."/>
        </authorList>
    </citation>
    <scope>NUCLEOTIDE SEQUENCE [LARGE SCALE GENOMIC DNA]</scope>
    <source>
        <strain evidence="1">Cs-k2</strain>
    </source>
</reference>
<dbReference type="Proteomes" id="UP000286415">
    <property type="component" value="Unassembled WGS sequence"/>
</dbReference>
<dbReference type="GO" id="GO:0005978">
    <property type="term" value="P:glycogen biosynthetic process"/>
    <property type="evidence" value="ECO:0007669"/>
    <property type="project" value="UniProtKB-UniPathway"/>
</dbReference>
<name>A0A8T1MF16_CLOSI</name>
<dbReference type="Pfam" id="PF01704">
    <property type="entry name" value="UDPGP"/>
    <property type="match status" value="1"/>
</dbReference>
<keyword evidence="2" id="KW-1185">Reference proteome</keyword>
<evidence type="ECO:0000313" key="2">
    <source>
        <dbReference type="Proteomes" id="UP000286415"/>
    </source>
</evidence>
<dbReference type="PIRSF" id="PIRSF000806">
    <property type="entry name" value="UDPGP"/>
    <property type="match status" value="1"/>
</dbReference>
<sequence>MSVSAYPTRGILQSKSSFREVPFSDGENSLRQALRDLVSSLPSDEREAYPIDEETFMRLYRGYLKQKDNILDWDKITQPEGLIRVYESLSKPKPTDVPGLLSKLVVLKLNGGLGTSMGCDGPKSLIPVRDGRNFVDLTAEQIVELNSKYNCDVPLVLMNSFNTDKETEQALNKLGEKRPQIFTFEQNRFPRLSAETGLPIKPSAVLSHPNVQIWYPPGHGDVYRCFKKSGLLEKFMRSGKEWVFISNIDNLGATVDATILSYLERSKFDGHGCDFLMEVTLKTPSDIKGGTLMRYGDKLRLLELAQVPEKYMDEFTSVRKFKFFNTNNLWVNLKAMAKLLEEDRISMELIVNPKILSNSLPIVQLEEAAGAAIHNFDNPRGITVPRTRFLPVKLTSDLLLAMSNLYDLEKGRLIPSPKRNFPTLPLVKLGKHFSQIKDFRERLRTIPDVIELDHLTVSGDVHFGKNVKLKGTVIIIARENERIDIPPKAELENKIITGNLRILPH</sequence>